<organism evidence="1 2">
    <name type="scientific">Methylobacterium radiotolerans</name>
    <dbReference type="NCBI Taxonomy" id="31998"/>
    <lineage>
        <taxon>Bacteria</taxon>
        <taxon>Pseudomonadati</taxon>
        <taxon>Pseudomonadota</taxon>
        <taxon>Alphaproteobacteria</taxon>
        <taxon>Hyphomicrobiales</taxon>
        <taxon>Methylobacteriaceae</taxon>
        <taxon>Methylobacterium</taxon>
    </lineage>
</organism>
<comment type="caution">
    <text evidence="1">The sequence shown here is derived from an EMBL/GenBank/DDBJ whole genome shotgun (WGS) entry which is preliminary data.</text>
</comment>
<evidence type="ECO:0000313" key="2">
    <source>
        <dbReference type="Proteomes" id="UP001549119"/>
    </source>
</evidence>
<dbReference type="Proteomes" id="UP001549119">
    <property type="component" value="Unassembled WGS sequence"/>
</dbReference>
<evidence type="ECO:0000313" key="1">
    <source>
        <dbReference type="EMBL" id="MET3868658.1"/>
    </source>
</evidence>
<accession>A0ABV2NQ85</accession>
<protein>
    <submittedName>
        <fullName evidence="1">Uncharacterized protein</fullName>
    </submittedName>
</protein>
<name>A0ABV2NQ85_9HYPH</name>
<dbReference type="RefSeq" id="WP_209650306.1">
    <property type="nucleotide sequence ID" value="NZ_JBEPNV010000001.1"/>
</dbReference>
<proteinExistence type="predicted"/>
<sequence>MVAPPPIAIEDLDREELLQLIKVRLPFNLRPAELWRARWDVLARRALEARERELEAFSAYVAAFAPIDPSSVAQSFVDPIAVRERKREERERADRAAKRLEAARDRAWDALQASHGRTAA</sequence>
<reference evidence="1 2" key="1">
    <citation type="submission" date="2024-06" db="EMBL/GenBank/DDBJ databases">
        <title>Genomics of switchgrass bacterial isolates.</title>
        <authorList>
            <person name="Shade A."/>
        </authorList>
    </citation>
    <scope>NUCLEOTIDE SEQUENCE [LARGE SCALE GENOMIC DNA]</scope>
    <source>
        <strain evidence="1 2">PvP084</strain>
    </source>
</reference>
<keyword evidence="2" id="KW-1185">Reference proteome</keyword>
<gene>
    <name evidence="1" type="ORF">ABIC20_005967</name>
</gene>
<dbReference type="EMBL" id="JBEPNW010000002">
    <property type="protein sequence ID" value="MET3868658.1"/>
    <property type="molecule type" value="Genomic_DNA"/>
</dbReference>